<dbReference type="EMBL" id="QKRX01000005">
    <property type="protein sequence ID" value="RAU18302.1"/>
    <property type="molecule type" value="Genomic_DNA"/>
</dbReference>
<dbReference type="GO" id="GO:0022857">
    <property type="term" value="F:transmembrane transporter activity"/>
    <property type="evidence" value="ECO:0007669"/>
    <property type="project" value="UniProtKB-UniRule"/>
</dbReference>
<evidence type="ECO:0000259" key="10">
    <source>
        <dbReference type="Pfam" id="PF04290"/>
    </source>
</evidence>
<dbReference type="InterPro" id="IPR007387">
    <property type="entry name" value="TRAP_DctQ"/>
</dbReference>
<organism evidence="11 12">
    <name type="scientific">Nitrincola tibetensis</name>
    <dbReference type="NCBI Taxonomy" id="2219697"/>
    <lineage>
        <taxon>Bacteria</taxon>
        <taxon>Pseudomonadati</taxon>
        <taxon>Pseudomonadota</taxon>
        <taxon>Gammaproteobacteria</taxon>
        <taxon>Oceanospirillales</taxon>
        <taxon>Oceanospirillaceae</taxon>
        <taxon>Nitrincola</taxon>
    </lineage>
</organism>
<evidence type="ECO:0000313" key="11">
    <source>
        <dbReference type="EMBL" id="RAU18302.1"/>
    </source>
</evidence>
<keyword evidence="5 9" id="KW-0812">Transmembrane</keyword>
<accession>A0A364NMM5</accession>
<keyword evidence="3" id="KW-1003">Cell membrane</keyword>
<evidence type="ECO:0000256" key="4">
    <source>
        <dbReference type="ARBA" id="ARBA00022519"/>
    </source>
</evidence>
<name>A0A364NMM5_9GAMM</name>
<comment type="caution">
    <text evidence="11">The sequence shown here is derived from an EMBL/GenBank/DDBJ whole genome shotgun (WGS) entry which is preliminary data.</text>
</comment>
<dbReference type="PANTHER" id="PTHR35011:SF2">
    <property type="entry name" value="2,3-DIKETO-L-GULONATE TRAP TRANSPORTER SMALL PERMEASE PROTEIN YIAM"/>
    <property type="match status" value="1"/>
</dbReference>
<sequence length="189" mass="21940">MQLLRQLSHWIAKFEMALAAMMALLISVLILVNVVSRALGMAIYWIDELAIYAMIWMTFLATSVVIKQRQTLAVTFLVDKLPAKGRYFLAVFSDLTIWGFALLLCILCYRWYDPWHFFQAGFNVLEYQSQTFNFIYSENTNTLGIKKVWVWMCLPLVALTLMIHSSVNLLDRLSYWKTPETFEQKGTSA</sequence>
<evidence type="ECO:0000256" key="5">
    <source>
        <dbReference type="ARBA" id="ARBA00022692"/>
    </source>
</evidence>
<comment type="similarity">
    <text evidence="8 9">Belongs to the TRAP transporter small permease family.</text>
</comment>
<evidence type="ECO:0000256" key="8">
    <source>
        <dbReference type="ARBA" id="ARBA00038436"/>
    </source>
</evidence>
<dbReference type="Pfam" id="PF04290">
    <property type="entry name" value="DctQ"/>
    <property type="match status" value="1"/>
</dbReference>
<evidence type="ECO:0000313" key="12">
    <source>
        <dbReference type="Proteomes" id="UP000250744"/>
    </source>
</evidence>
<evidence type="ECO:0000256" key="7">
    <source>
        <dbReference type="ARBA" id="ARBA00023136"/>
    </source>
</evidence>
<dbReference type="RefSeq" id="WP_112158943.1">
    <property type="nucleotide sequence ID" value="NZ_QKRX01000005.1"/>
</dbReference>
<evidence type="ECO:0000256" key="3">
    <source>
        <dbReference type="ARBA" id="ARBA00022475"/>
    </source>
</evidence>
<dbReference type="Proteomes" id="UP000250744">
    <property type="component" value="Unassembled WGS sequence"/>
</dbReference>
<dbReference type="AlphaFoldDB" id="A0A364NMM5"/>
<keyword evidence="6 9" id="KW-1133">Transmembrane helix</keyword>
<dbReference type="PANTHER" id="PTHR35011">
    <property type="entry name" value="2,3-DIKETO-L-GULONATE TRAP TRANSPORTER SMALL PERMEASE PROTEIN YIAM"/>
    <property type="match status" value="1"/>
</dbReference>
<feature type="transmembrane region" description="Helical" evidence="9">
    <location>
        <begin position="87"/>
        <end position="112"/>
    </location>
</feature>
<keyword evidence="12" id="KW-1185">Reference proteome</keyword>
<dbReference type="InterPro" id="IPR055348">
    <property type="entry name" value="DctQ"/>
</dbReference>
<dbReference type="GO" id="GO:0005886">
    <property type="term" value="C:plasma membrane"/>
    <property type="evidence" value="ECO:0007669"/>
    <property type="project" value="UniProtKB-SubCell"/>
</dbReference>
<reference evidence="11 12" key="1">
    <citation type="submission" date="2018-06" db="EMBL/GenBank/DDBJ databases">
        <title>Nitrincola tibetense sp. nov., isolated from Lake XuguoCo on Tibetan Plateau.</title>
        <authorList>
            <person name="Xing P."/>
        </authorList>
    </citation>
    <scope>NUCLEOTIDE SEQUENCE [LARGE SCALE GENOMIC DNA]</scope>
    <source>
        <strain evidence="12">xg18</strain>
    </source>
</reference>
<comment type="subcellular location">
    <subcellularLocation>
        <location evidence="1 9">Cell inner membrane</location>
        <topology evidence="1 9">Multi-pass membrane protein</topology>
    </subcellularLocation>
</comment>
<feature type="transmembrane region" description="Helical" evidence="9">
    <location>
        <begin position="42"/>
        <end position="66"/>
    </location>
</feature>
<keyword evidence="4 9" id="KW-0997">Cell inner membrane</keyword>
<keyword evidence="7 9" id="KW-0472">Membrane</keyword>
<evidence type="ECO:0000256" key="2">
    <source>
        <dbReference type="ARBA" id="ARBA00022448"/>
    </source>
</evidence>
<keyword evidence="2 9" id="KW-0813">Transport</keyword>
<evidence type="ECO:0000256" key="1">
    <source>
        <dbReference type="ARBA" id="ARBA00004429"/>
    </source>
</evidence>
<feature type="transmembrane region" description="Helical" evidence="9">
    <location>
        <begin position="148"/>
        <end position="170"/>
    </location>
</feature>
<comment type="subunit">
    <text evidence="9">The complex comprises the extracytoplasmic solute receptor protein and the two transmembrane proteins.</text>
</comment>
<protein>
    <recommendedName>
        <fullName evidence="9">TRAP transporter small permease protein</fullName>
    </recommendedName>
</protein>
<feature type="domain" description="Tripartite ATP-independent periplasmic transporters DctQ component" evidence="10">
    <location>
        <begin position="27"/>
        <end position="173"/>
    </location>
</feature>
<evidence type="ECO:0000256" key="6">
    <source>
        <dbReference type="ARBA" id="ARBA00022989"/>
    </source>
</evidence>
<proteinExistence type="inferred from homology"/>
<dbReference type="GO" id="GO:0015740">
    <property type="term" value="P:C4-dicarboxylate transport"/>
    <property type="evidence" value="ECO:0007669"/>
    <property type="project" value="TreeGrafter"/>
</dbReference>
<gene>
    <name evidence="11" type="ORF">DN062_08710</name>
</gene>
<feature type="transmembrane region" description="Helical" evidence="9">
    <location>
        <begin position="12"/>
        <end position="36"/>
    </location>
</feature>
<dbReference type="OrthoDB" id="4964541at2"/>
<comment type="function">
    <text evidence="9">Part of the tripartite ATP-independent periplasmic (TRAP) transport system.</text>
</comment>
<evidence type="ECO:0000256" key="9">
    <source>
        <dbReference type="RuleBase" id="RU369079"/>
    </source>
</evidence>